<dbReference type="GO" id="GO:0004417">
    <property type="term" value="F:hydroxyethylthiazole kinase activity"/>
    <property type="evidence" value="ECO:0007669"/>
    <property type="project" value="UniProtKB-UniRule"/>
</dbReference>
<keyword evidence="8 11" id="KW-0067">ATP-binding</keyword>
<dbReference type="InterPro" id="IPR000417">
    <property type="entry name" value="Hyethyz_kinase"/>
</dbReference>
<evidence type="ECO:0000313" key="13">
    <source>
        <dbReference type="Proteomes" id="UP000192359"/>
    </source>
</evidence>
<feature type="binding site" evidence="11">
    <location>
        <position position="135"/>
    </location>
    <ligand>
        <name>ATP</name>
        <dbReference type="ChEBI" id="CHEBI:30616"/>
    </ligand>
</feature>
<feature type="binding site" evidence="11">
    <location>
        <position position="60"/>
    </location>
    <ligand>
        <name>substrate</name>
    </ligand>
</feature>
<dbReference type="RefSeq" id="WP_083092908.1">
    <property type="nucleotide sequence ID" value="NZ_LXWF01000042.1"/>
</dbReference>
<dbReference type="EMBL" id="LXWF01000042">
    <property type="protein sequence ID" value="ORC15747.1"/>
    <property type="molecule type" value="Genomic_DNA"/>
</dbReference>
<evidence type="ECO:0000256" key="4">
    <source>
        <dbReference type="ARBA" id="ARBA00022679"/>
    </source>
</evidence>
<evidence type="ECO:0000256" key="5">
    <source>
        <dbReference type="ARBA" id="ARBA00022723"/>
    </source>
</evidence>
<dbReference type="CDD" id="cd01170">
    <property type="entry name" value="THZ_kinase"/>
    <property type="match status" value="1"/>
</dbReference>
<comment type="caution">
    <text evidence="12">The sequence shown here is derived from an EMBL/GenBank/DDBJ whole genome shotgun (WGS) entry which is preliminary data.</text>
</comment>
<gene>
    <name evidence="11" type="primary">thiM</name>
    <name evidence="12" type="ORF">A7979_06005</name>
</gene>
<dbReference type="Pfam" id="PF02110">
    <property type="entry name" value="HK"/>
    <property type="match status" value="1"/>
</dbReference>
<evidence type="ECO:0000256" key="8">
    <source>
        <dbReference type="ARBA" id="ARBA00022840"/>
    </source>
</evidence>
<dbReference type="HAMAP" id="MF_00228">
    <property type="entry name" value="Thz_kinase"/>
    <property type="match status" value="1"/>
</dbReference>
<evidence type="ECO:0000256" key="1">
    <source>
        <dbReference type="ARBA" id="ARBA00001771"/>
    </source>
</evidence>
<protein>
    <recommendedName>
        <fullName evidence="11">Hydroxyethylthiazole kinase</fullName>
        <ecNumber evidence="11">2.7.1.50</ecNumber>
    </recommendedName>
    <alternativeName>
        <fullName evidence="11">4-methyl-5-beta-hydroxyethylthiazole kinase</fullName>
        <shortName evidence="11">TH kinase</shortName>
        <shortName evidence="11">Thz kinase</shortName>
    </alternativeName>
</protein>
<dbReference type="Proteomes" id="UP000192359">
    <property type="component" value="Unassembled WGS sequence"/>
</dbReference>
<feature type="binding site" evidence="11">
    <location>
        <position position="181"/>
    </location>
    <ligand>
        <name>ATP</name>
        <dbReference type="ChEBI" id="CHEBI:30616"/>
    </ligand>
</feature>
<keyword evidence="5 11" id="KW-0479">Metal-binding</keyword>
<dbReference type="GO" id="GO:0000287">
    <property type="term" value="F:magnesium ion binding"/>
    <property type="evidence" value="ECO:0007669"/>
    <property type="project" value="UniProtKB-UniRule"/>
</dbReference>
<comment type="pathway">
    <text evidence="3 11">Cofactor biosynthesis; thiamine diphosphate biosynthesis; 4-methyl-5-(2-phosphoethyl)-thiazole from 5-(2-hydroxyethyl)-4-methylthiazole: step 1/1.</text>
</comment>
<evidence type="ECO:0000256" key="6">
    <source>
        <dbReference type="ARBA" id="ARBA00022741"/>
    </source>
</evidence>
<evidence type="ECO:0000256" key="10">
    <source>
        <dbReference type="ARBA" id="ARBA00022977"/>
    </source>
</evidence>
<accession>A0A1Y1RMJ6</accession>
<keyword evidence="10 11" id="KW-0784">Thiamine biosynthesis</keyword>
<dbReference type="GO" id="GO:0005524">
    <property type="term" value="F:ATP binding"/>
    <property type="evidence" value="ECO:0007669"/>
    <property type="project" value="UniProtKB-UniRule"/>
</dbReference>
<dbReference type="PRINTS" id="PR01099">
    <property type="entry name" value="HYETHTZKNASE"/>
</dbReference>
<evidence type="ECO:0000256" key="3">
    <source>
        <dbReference type="ARBA" id="ARBA00004868"/>
    </source>
</evidence>
<keyword evidence="4 11" id="KW-0808">Transferase</keyword>
<comment type="function">
    <text evidence="11">Catalyzes the phosphorylation of the hydroxyl group of 4-methyl-5-beta-hydroxyethylthiazole (THZ).</text>
</comment>
<dbReference type="AlphaFoldDB" id="A0A1Y1RMJ6"/>
<dbReference type="GO" id="GO:0009229">
    <property type="term" value="P:thiamine diphosphate biosynthetic process"/>
    <property type="evidence" value="ECO:0007669"/>
    <property type="project" value="UniProtKB-UniRule"/>
</dbReference>
<comment type="cofactor">
    <cofactor evidence="2 11">
        <name>Mg(2+)</name>
        <dbReference type="ChEBI" id="CHEBI:18420"/>
    </cofactor>
</comment>
<dbReference type="InterPro" id="IPR029056">
    <property type="entry name" value="Ribokinase-like"/>
</dbReference>
<dbReference type="GO" id="GO:0009228">
    <property type="term" value="P:thiamine biosynthetic process"/>
    <property type="evidence" value="ECO:0007669"/>
    <property type="project" value="UniProtKB-KW"/>
</dbReference>
<comment type="catalytic activity">
    <reaction evidence="1 11">
        <text>5-(2-hydroxyethyl)-4-methylthiazole + ATP = 4-methyl-5-(2-phosphooxyethyl)-thiazole + ADP + H(+)</text>
        <dbReference type="Rhea" id="RHEA:24212"/>
        <dbReference type="ChEBI" id="CHEBI:15378"/>
        <dbReference type="ChEBI" id="CHEBI:17957"/>
        <dbReference type="ChEBI" id="CHEBI:30616"/>
        <dbReference type="ChEBI" id="CHEBI:58296"/>
        <dbReference type="ChEBI" id="CHEBI:456216"/>
        <dbReference type="EC" id="2.7.1.50"/>
    </reaction>
</comment>
<dbReference type="EC" id="2.7.1.50" evidence="11"/>
<dbReference type="Gene3D" id="3.40.1190.20">
    <property type="match status" value="1"/>
</dbReference>
<keyword evidence="7 11" id="KW-0418">Kinase</keyword>
<evidence type="ECO:0000256" key="9">
    <source>
        <dbReference type="ARBA" id="ARBA00022842"/>
    </source>
</evidence>
<evidence type="ECO:0000256" key="11">
    <source>
        <dbReference type="HAMAP-Rule" id="MF_00228"/>
    </source>
</evidence>
<keyword evidence="9 11" id="KW-0460">Magnesium</keyword>
<proteinExistence type="inferred from homology"/>
<dbReference type="OrthoDB" id="8909021at2"/>
<keyword evidence="13" id="KW-1185">Reference proteome</keyword>
<evidence type="ECO:0000313" key="12">
    <source>
        <dbReference type="EMBL" id="ORC15747.1"/>
    </source>
</evidence>
<dbReference type="SUPFAM" id="SSF53613">
    <property type="entry name" value="Ribokinase-like"/>
    <property type="match status" value="1"/>
</dbReference>
<dbReference type="NCBIfam" id="NF006830">
    <property type="entry name" value="PRK09355.1"/>
    <property type="match status" value="1"/>
</dbReference>
<evidence type="ECO:0000256" key="7">
    <source>
        <dbReference type="ARBA" id="ARBA00022777"/>
    </source>
</evidence>
<feature type="binding site" evidence="11">
    <location>
        <position position="208"/>
    </location>
    <ligand>
        <name>substrate</name>
    </ligand>
</feature>
<name>A0A1Y1RMJ6_9MICC</name>
<reference evidence="12 13" key="1">
    <citation type="submission" date="2016-05" db="EMBL/GenBank/DDBJ databases">
        <title>Draft genome sequence of a porcine commensal Rothia nasimurium.</title>
        <authorList>
            <person name="Gaiser R.A."/>
            <person name="Van Baarlen P."/>
            <person name="Wells J.M."/>
        </authorList>
    </citation>
    <scope>NUCLEOTIDE SEQUENCE [LARGE SCALE GENOMIC DNA]</scope>
    <source>
        <strain evidence="12 13">PT-32</strain>
    </source>
</reference>
<comment type="similarity">
    <text evidence="11">Belongs to the Thz kinase family.</text>
</comment>
<keyword evidence="6 11" id="KW-0547">Nucleotide-binding</keyword>
<dbReference type="PIRSF" id="PIRSF000513">
    <property type="entry name" value="Thz_kinase"/>
    <property type="match status" value="1"/>
</dbReference>
<dbReference type="UniPathway" id="UPA00060">
    <property type="reaction ID" value="UER00139"/>
</dbReference>
<sequence>MQEHASISARLNAPSDSTTDVLAAITAVRTGTPLVQCLTNAVVSNITANALLAAGATPAMCDTPAESYDFARIATGVLVNGGAPSAEQYEGMRRAIAGANDAGTPWVLDPVAAGALTARTDFYREVVQLSPAVIRGNASEIGVLAGSSTGGRGVDTTDKAEDVLAAARALSKQNGATVAISGEVDYVVTGDRVTAVEGGHPTMAQVIGTGCFLGALVAAYAGAAQAEGLERHDAVVAAHAHTAAAGSVAGGLYPAKPGSFALAWLDALAELSAEHILERVSLRELKAGGQA</sequence>
<evidence type="ECO:0000256" key="2">
    <source>
        <dbReference type="ARBA" id="ARBA00001946"/>
    </source>
</evidence>
<organism evidence="12 13">
    <name type="scientific">Rothia nasimurium</name>
    <dbReference type="NCBI Taxonomy" id="85336"/>
    <lineage>
        <taxon>Bacteria</taxon>
        <taxon>Bacillati</taxon>
        <taxon>Actinomycetota</taxon>
        <taxon>Actinomycetes</taxon>
        <taxon>Micrococcales</taxon>
        <taxon>Micrococcaceae</taxon>
        <taxon>Rothia</taxon>
    </lineage>
</organism>